<comment type="subunit">
    <text evidence="3">Associates exclusively with 100S ribosomes, which are dimers of 70S ribosomes.</text>
</comment>
<dbReference type="HOGENOM" id="CLU_071472_3_1_6"/>
<comment type="similarity">
    <text evidence="2">Belongs to the HPF/YfiA ribosome-associated protein family. Short HPF subfamily.</text>
</comment>
<dbReference type="PANTHER" id="PTHR33231:SF1">
    <property type="entry name" value="30S RIBOSOMAL PROTEIN"/>
    <property type="match status" value="1"/>
</dbReference>
<gene>
    <name evidence="6" type="ORF">GW15_0213060</name>
</gene>
<dbReference type="GO" id="GO:0043024">
    <property type="term" value="F:ribosomal small subunit binding"/>
    <property type="evidence" value="ECO:0007669"/>
    <property type="project" value="TreeGrafter"/>
</dbReference>
<dbReference type="NCBIfam" id="TIGR00741">
    <property type="entry name" value="yfiA"/>
    <property type="match status" value="1"/>
</dbReference>
<evidence type="ECO:0000313" key="6">
    <source>
        <dbReference type="EMBL" id="KGE51701.1"/>
    </source>
</evidence>
<evidence type="ECO:0000256" key="1">
    <source>
        <dbReference type="ARBA" id="ARBA00022845"/>
    </source>
</evidence>
<dbReference type="eggNOG" id="COG1544">
    <property type="taxonomic scope" value="Bacteria"/>
</dbReference>
<dbReference type="AlphaFoldDB" id="A0A098PY54"/>
<dbReference type="GO" id="GO:0045900">
    <property type="term" value="P:negative regulation of translational elongation"/>
    <property type="evidence" value="ECO:0007669"/>
    <property type="project" value="TreeGrafter"/>
</dbReference>
<evidence type="ECO:0000313" key="7">
    <source>
        <dbReference type="Proteomes" id="UP000028012"/>
    </source>
</evidence>
<dbReference type="InterPro" id="IPR036567">
    <property type="entry name" value="RHF-like"/>
</dbReference>
<reference evidence="6 7" key="1">
    <citation type="submission" date="2014-09" db="EMBL/GenBank/DDBJ databases">
        <title>A draft genome sequence for Xanthomonas axonopodis pv. vasculorum NCPPB 900.</title>
        <authorList>
            <person name="Harrison J."/>
            <person name="Studholme D.J."/>
        </authorList>
    </citation>
    <scope>NUCLEOTIDE SEQUENCE [LARGE SCALE GENOMIC DNA]</scope>
    <source>
        <strain evidence="6 7">NCPPB 900</strain>
    </source>
</reference>
<evidence type="ECO:0000256" key="4">
    <source>
        <dbReference type="ARBA" id="ARBA00041148"/>
    </source>
</evidence>
<dbReference type="Proteomes" id="UP000028012">
    <property type="component" value="Unassembled WGS sequence"/>
</dbReference>
<dbReference type="Pfam" id="PF02482">
    <property type="entry name" value="Ribosomal_S30AE"/>
    <property type="match status" value="1"/>
</dbReference>
<keyword evidence="1" id="KW-0810">Translation regulation</keyword>
<dbReference type="InterPro" id="IPR050574">
    <property type="entry name" value="HPF/YfiA_ribosome-assoc"/>
</dbReference>
<comment type="caution">
    <text evidence="6">The sequence shown here is derived from an EMBL/GenBank/DDBJ whole genome shotgun (WGS) entry which is preliminary data.</text>
</comment>
<dbReference type="FunFam" id="3.30.160.100:FF:000005">
    <property type="entry name" value="Ribosomal subunit interface protein"/>
    <property type="match status" value="1"/>
</dbReference>
<evidence type="ECO:0000256" key="5">
    <source>
        <dbReference type="ARBA" id="ARBA00041319"/>
    </source>
</evidence>
<dbReference type="GO" id="GO:0022627">
    <property type="term" value="C:cytosolic small ribosomal subunit"/>
    <property type="evidence" value="ECO:0007669"/>
    <property type="project" value="TreeGrafter"/>
</dbReference>
<dbReference type="CDD" id="cd00552">
    <property type="entry name" value="RaiA"/>
    <property type="match status" value="1"/>
</dbReference>
<protein>
    <recommendedName>
        <fullName evidence="4">Ribosome hibernation promoting factor</fullName>
    </recommendedName>
    <alternativeName>
        <fullName evidence="5">Hibernation factor HPF</fullName>
    </alternativeName>
</protein>
<dbReference type="SUPFAM" id="SSF69754">
    <property type="entry name" value="Ribosome binding protein Y (YfiA homologue)"/>
    <property type="match status" value="1"/>
</dbReference>
<name>A0A098PY54_9XANT</name>
<dbReference type="InterPro" id="IPR003489">
    <property type="entry name" value="RHF/RaiA"/>
</dbReference>
<proteinExistence type="inferred from homology"/>
<dbReference type="Gene3D" id="3.30.160.100">
    <property type="entry name" value="Ribosome hibernation promotion factor-like"/>
    <property type="match status" value="1"/>
</dbReference>
<dbReference type="STRING" id="325777.GW15_0213060"/>
<sequence length="105" mass="12094">MRIETYGHQLEVTPALREYVASKLQRLQRHFDQHCEVRTQLAVRKPDHHVVATVNLPGRTLHADASGSTMYAAIDLLVDKLDRLVLKHKEKKCNHHAREVRDNPA</sequence>
<organism evidence="6 7">
    <name type="scientific">Xanthomonas axonopodis pv. vasculorum</name>
    <dbReference type="NCBI Taxonomy" id="325777"/>
    <lineage>
        <taxon>Bacteria</taxon>
        <taxon>Pseudomonadati</taxon>
        <taxon>Pseudomonadota</taxon>
        <taxon>Gammaproteobacteria</taxon>
        <taxon>Lysobacterales</taxon>
        <taxon>Lysobacteraceae</taxon>
        <taxon>Xanthomonas</taxon>
    </lineage>
</organism>
<evidence type="ECO:0000256" key="2">
    <source>
        <dbReference type="ARBA" id="ARBA00038434"/>
    </source>
</evidence>
<dbReference type="PANTHER" id="PTHR33231">
    <property type="entry name" value="30S RIBOSOMAL PROTEIN"/>
    <property type="match status" value="1"/>
</dbReference>
<evidence type="ECO:0000256" key="3">
    <source>
        <dbReference type="ARBA" id="ARBA00038695"/>
    </source>
</evidence>
<dbReference type="GeneID" id="75153280"/>
<dbReference type="RefSeq" id="WP_005913379.1">
    <property type="nucleotide sequence ID" value="NZ_CP053649.1"/>
</dbReference>
<dbReference type="EMBL" id="JPHD02000087">
    <property type="protein sequence ID" value="KGE51701.1"/>
    <property type="molecule type" value="Genomic_DNA"/>
</dbReference>
<accession>A0A098PY54</accession>